<proteinExistence type="predicted"/>
<dbReference type="AlphaFoldDB" id="A0A0K2T3Y5"/>
<organism evidence="1">
    <name type="scientific">Lepeophtheirus salmonis</name>
    <name type="common">Salmon louse</name>
    <name type="synonym">Caligus salmonis</name>
    <dbReference type="NCBI Taxonomy" id="72036"/>
    <lineage>
        <taxon>Eukaryota</taxon>
        <taxon>Metazoa</taxon>
        <taxon>Ecdysozoa</taxon>
        <taxon>Arthropoda</taxon>
        <taxon>Crustacea</taxon>
        <taxon>Multicrustacea</taxon>
        <taxon>Hexanauplia</taxon>
        <taxon>Copepoda</taxon>
        <taxon>Siphonostomatoida</taxon>
        <taxon>Caligidae</taxon>
        <taxon>Lepeophtheirus</taxon>
    </lineage>
</organism>
<sequence length="36" mass="4217">MIKQADDNHISILNNDTICIFPLSPCTRFSLQYYQL</sequence>
<name>A0A0K2T3Y5_LEPSM</name>
<dbReference type="EMBL" id="HACA01002941">
    <property type="protein sequence ID" value="CDW20302.1"/>
    <property type="molecule type" value="Transcribed_RNA"/>
</dbReference>
<accession>A0A0K2T3Y5</accession>
<protein>
    <submittedName>
        <fullName evidence="1">Uncharacterized protein</fullName>
    </submittedName>
</protein>
<evidence type="ECO:0000313" key="1">
    <source>
        <dbReference type="EMBL" id="CDW20302.1"/>
    </source>
</evidence>
<reference evidence="1" key="1">
    <citation type="submission" date="2014-05" db="EMBL/GenBank/DDBJ databases">
        <authorList>
            <person name="Chronopoulou M."/>
        </authorList>
    </citation>
    <scope>NUCLEOTIDE SEQUENCE</scope>
    <source>
        <tissue evidence="1">Whole organism</tissue>
    </source>
</reference>